<evidence type="ECO:0000256" key="2">
    <source>
        <dbReference type="PROSITE-ProRule" id="PRU00504"/>
    </source>
</evidence>
<comment type="caution">
    <text evidence="3">The sequence shown here is derived from an EMBL/GenBank/DDBJ whole genome shotgun (WGS) entry which is preliminary data.</text>
</comment>
<name>A0AAV7KFL8_9METZ</name>
<evidence type="ECO:0000256" key="1">
    <source>
        <dbReference type="ARBA" id="ARBA00022737"/>
    </source>
</evidence>
<dbReference type="SUPFAM" id="SSF101898">
    <property type="entry name" value="NHL repeat"/>
    <property type="match status" value="1"/>
</dbReference>
<protein>
    <submittedName>
        <fullName evidence="3">E3 ubiquitin-protein ligase TRIM71-like</fullName>
    </submittedName>
</protein>
<accession>A0AAV7KFL8</accession>
<reference evidence="3 4" key="1">
    <citation type="journal article" date="2023" name="BMC Biol.">
        <title>The compact genome of the sponge Oopsacas minuta (Hexactinellida) is lacking key metazoan core genes.</title>
        <authorList>
            <person name="Santini S."/>
            <person name="Schenkelaars Q."/>
            <person name="Jourda C."/>
            <person name="Duchesne M."/>
            <person name="Belahbib H."/>
            <person name="Rocher C."/>
            <person name="Selva M."/>
            <person name="Riesgo A."/>
            <person name="Vervoort M."/>
            <person name="Leys S.P."/>
            <person name="Kodjabachian L."/>
            <person name="Le Bivic A."/>
            <person name="Borchiellini C."/>
            <person name="Claverie J.M."/>
            <person name="Renard E."/>
        </authorList>
    </citation>
    <scope>NUCLEOTIDE SEQUENCE [LARGE SCALE GENOMIC DNA]</scope>
    <source>
        <strain evidence="3">SPO-2</strain>
    </source>
</reference>
<dbReference type="Gene3D" id="2.120.10.30">
    <property type="entry name" value="TolB, C-terminal domain"/>
    <property type="match status" value="2"/>
</dbReference>
<dbReference type="GO" id="GO:0061630">
    <property type="term" value="F:ubiquitin protein ligase activity"/>
    <property type="evidence" value="ECO:0007669"/>
    <property type="project" value="TreeGrafter"/>
</dbReference>
<feature type="repeat" description="NHL" evidence="2">
    <location>
        <begin position="238"/>
        <end position="267"/>
    </location>
</feature>
<sequence length="388" mass="44502">MANKYPDEIPTNHFELAEQLIHSTFDKIIRIATERRNQLLVQLFDIKQDYLRKENTRKKQVADLEKLIQQLMETSIQQNQVVKLQEEQMRQTRAEIQKCENETPIPTPSLNTEGLDSLLKQMEKLGSIQVIVVPYRNKREPIRSIGSYGNKKGELDFPSGLVLDGDKIYIADADNNRIQIFSTEGKFIHEFGEGQLKRPYDITLDNEWVFVSDRELNAIFKFSKTNYKLIKSVKEGVNVPVGLTTDTNGKVLVADSYNNRIAVFSSDLKYIRGMGKDKLRHPRDVKINNNIIFAADNNEINNIHIFSKSGDLLKSFINLENGEGPIFLCFDLYNNIIISDNWGNSINIFTKDGQLIHKIKCNYPTGIVVNNNFDIICASSYDDVINIY</sequence>
<keyword evidence="4" id="KW-1185">Reference proteome</keyword>
<evidence type="ECO:0000313" key="3">
    <source>
        <dbReference type="EMBL" id="KAI6660152.1"/>
    </source>
</evidence>
<organism evidence="3 4">
    <name type="scientific">Oopsacas minuta</name>
    <dbReference type="NCBI Taxonomy" id="111878"/>
    <lineage>
        <taxon>Eukaryota</taxon>
        <taxon>Metazoa</taxon>
        <taxon>Porifera</taxon>
        <taxon>Hexactinellida</taxon>
        <taxon>Hexasterophora</taxon>
        <taxon>Lyssacinosida</taxon>
        <taxon>Leucopsacidae</taxon>
        <taxon>Oopsacas</taxon>
    </lineage>
</organism>
<dbReference type="AlphaFoldDB" id="A0AAV7KFL8"/>
<dbReference type="Pfam" id="PF01436">
    <property type="entry name" value="NHL"/>
    <property type="match status" value="2"/>
</dbReference>
<proteinExistence type="predicted"/>
<dbReference type="InterPro" id="IPR001258">
    <property type="entry name" value="NHL_repeat"/>
</dbReference>
<dbReference type="CDD" id="cd05819">
    <property type="entry name" value="NHL"/>
    <property type="match status" value="1"/>
</dbReference>
<dbReference type="InterPro" id="IPR050952">
    <property type="entry name" value="TRIM-NHL_E3_ligases"/>
</dbReference>
<dbReference type="InterPro" id="IPR011042">
    <property type="entry name" value="6-blade_b-propeller_TolB-like"/>
</dbReference>
<gene>
    <name evidence="3" type="ORF">LOD99_10544</name>
</gene>
<dbReference type="GO" id="GO:0000209">
    <property type="term" value="P:protein polyubiquitination"/>
    <property type="evidence" value="ECO:0007669"/>
    <property type="project" value="TreeGrafter"/>
</dbReference>
<dbReference type="PANTHER" id="PTHR24104:SF25">
    <property type="entry name" value="PROTEIN LIN-41"/>
    <property type="match status" value="1"/>
</dbReference>
<dbReference type="Proteomes" id="UP001165289">
    <property type="component" value="Unassembled WGS sequence"/>
</dbReference>
<dbReference type="PANTHER" id="PTHR24104">
    <property type="entry name" value="E3 UBIQUITIN-PROTEIN LIGASE NHLRC1-RELATED"/>
    <property type="match status" value="1"/>
</dbReference>
<keyword evidence="1" id="KW-0677">Repeat</keyword>
<feature type="repeat" description="NHL" evidence="2">
    <location>
        <begin position="142"/>
        <end position="184"/>
    </location>
</feature>
<evidence type="ECO:0000313" key="4">
    <source>
        <dbReference type="Proteomes" id="UP001165289"/>
    </source>
</evidence>
<dbReference type="GO" id="GO:0008270">
    <property type="term" value="F:zinc ion binding"/>
    <property type="evidence" value="ECO:0007669"/>
    <property type="project" value="UniProtKB-KW"/>
</dbReference>
<dbReference type="EMBL" id="JAKMXF010000041">
    <property type="protein sequence ID" value="KAI6660152.1"/>
    <property type="molecule type" value="Genomic_DNA"/>
</dbReference>
<dbReference type="PROSITE" id="PS51125">
    <property type="entry name" value="NHL"/>
    <property type="match status" value="2"/>
</dbReference>
<dbReference type="GO" id="GO:0043161">
    <property type="term" value="P:proteasome-mediated ubiquitin-dependent protein catabolic process"/>
    <property type="evidence" value="ECO:0007669"/>
    <property type="project" value="TreeGrafter"/>
</dbReference>